<reference evidence="1 2" key="1">
    <citation type="journal article" date="2015" name="Infect. Genet. Evol.">
        <title>Genomic sequences of six botulinum neurotoxin-producing strains representing three clostridial species illustrate the mobility and diversity of botulinum neurotoxin genes.</title>
        <authorList>
            <person name="Smith T.J."/>
            <person name="Hill K.K."/>
            <person name="Xie G."/>
            <person name="Foley B.T."/>
            <person name="Williamson C.H."/>
            <person name="Foster J.T."/>
            <person name="Johnson S.L."/>
            <person name="Chertkov O."/>
            <person name="Teshima H."/>
            <person name="Gibbons H.S."/>
            <person name="Johnsky L.A."/>
            <person name="Karavis M.A."/>
            <person name="Smith L.A."/>
        </authorList>
    </citation>
    <scope>NUCLEOTIDE SEQUENCE [LARGE SCALE GENOMIC DNA]</scope>
    <source>
        <strain evidence="1 2">CDC 2741</strain>
    </source>
</reference>
<dbReference type="InterPro" id="IPR049254">
    <property type="entry name" value="Phage_tail_terminator"/>
</dbReference>
<proteinExistence type="predicted"/>
<dbReference type="RefSeq" id="WP_052268002.1">
    <property type="nucleotide sequence ID" value="NZ_AYSO01000014.1"/>
</dbReference>
<dbReference type="Proteomes" id="UP000031366">
    <property type="component" value="Unassembled WGS sequence"/>
</dbReference>
<evidence type="ECO:0000313" key="1">
    <source>
        <dbReference type="EMBL" id="KIE47583.1"/>
    </source>
</evidence>
<dbReference type="OrthoDB" id="2063617at2"/>
<comment type="caution">
    <text evidence="1">The sequence shown here is derived from an EMBL/GenBank/DDBJ whole genome shotgun (WGS) entry which is preliminary data.</text>
</comment>
<accession>A0A0C1U6Z5</accession>
<dbReference type="STRING" id="29341.RSJ17_08315"/>
<sequence length="152" mass="17786">MVDLKGGDSISTINDLRVGVNQKLSKVFPNINIYDEEVKQGFEGPCFFIKVLKSGQSKELNIRYKKSIYFDVSYFTDKEEINLDCLEVANKLYEVLEYVPVDKDLYRASNMEHEIIDGVLHFFLQFNYKVVREVEEVTKMKVLNREVELKND</sequence>
<evidence type="ECO:0000313" key="2">
    <source>
        <dbReference type="Proteomes" id="UP000031366"/>
    </source>
</evidence>
<evidence type="ECO:0008006" key="3">
    <source>
        <dbReference type="Google" id="ProtNLM"/>
    </source>
</evidence>
<gene>
    <name evidence="1" type="ORF">U732_2922</name>
</gene>
<protein>
    <recommendedName>
        <fullName evidence="3">Phage protein</fullName>
    </recommendedName>
</protein>
<dbReference type="EMBL" id="AYSO01000014">
    <property type="protein sequence ID" value="KIE47583.1"/>
    <property type="molecule type" value="Genomic_DNA"/>
</dbReference>
<dbReference type="AlphaFoldDB" id="A0A0C1U6Z5"/>
<dbReference type="Pfam" id="PF20765">
    <property type="entry name" value="Phage_tail_terminator_8"/>
    <property type="match status" value="1"/>
</dbReference>
<name>A0A0C1U6Z5_9CLOT</name>
<keyword evidence="2" id="KW-1185">Reference proteome</keyword>
<organism evidence="1 2">
    <name type="scientific">Clostridium argentinense CDC 2741</name>
    <dbReference type="NCBI Taxonomy" id="1418104"/>
    <lineage>
        <taxon>Bacteria</taxon>
        <taxon>Bacillati</taxon>
        <taxon>Bacillota</taxon>
        <taxon>Clostridia</taxon>
        <taxon>Eubacteriales</taxon>
        <taxon>Clostridiaceae</taxon>
        <taxon>Clostridium</taxon>
    </lineage>
</organism>